<reference evidence="3 4" key="1">
    <citation type="journal article" date="2011" name="J. Bacteriol.">
        <title>Whole-genome shotgun sequencing of the sulfur-oxidizing chemoautotroph Tetrathiobacter kashmirensis.</title>
        <authorList>
            <person name="Ghosh W."/>
            <person name="George A."/>
            <person name="Agarwal A."/>
            <person name="Raj P."/>
            <person name="Alam M."/>
            <person name="Pyne P."/>
            <person name="Das Gupta S.K."/>
        </authorList>
    </citation>
    <scope>NUCLEOTIDE SEQUENCE [LARGE SCALE GENOMIC DNA]</scope>
    <source>
        <strain evidence="3 4">WT001</strain>
    </source>
</reference>
<dbReference type="STRING" id="1036672.TKWG_07685"/>
<feature type="transmembrane region" description="Helical" evidence="1">
    <location>
        <begin position="108"/>
        <end position="131"/>
    </location>
</feature>
<dbReference type="Proteomes" id="UP000005267">
    <property type="component" value="Chromosome"/>
</dbReference>
<reference evidence="4" key="2">
    <citation type="journal article" date="2013" name="PLoS ONE">
        <title>Genome implosion elicits host-confinement in Alcaligenaceae: evidence from the comparative genomics of Tetrathiobacter kashmirensis, a pathogen in the making.</title>
        <authorList>
            <person name="Ghosh W."/>
            <person name="Alam M."/>
            <person name="Roy C."/>
            <person name="Pyne P."/>
            <person name="George A."/>
            <person name="Chakraborty R."/>
            <person name="Majumder S."/>
            <person name="Agarwal A."/>
            <person name="Chakraborty S."/>
            <person name="Majumdar S."/>
            <person name="Gupta S.K."/>
        </authorList>
    </citation>
    <scope>NUCLEOTIDE SEQUENCE [LARGE SCALE GENOMIC DNA]</scope>
    <source>
        <strain evidence="4">WT001</strain>
    </source>
</reference>
<name>I3UAB6_ADVKW</name>
<feature type="domain" description="EamA" evidence="2">
    <location>
        <begin position="29"/>
        <end position="154"/>
    </location>
</feature>
<dbReference type="Pfam" id="PF00892">
    <property type="entry name" value="EamA"/>
    <property type="match status" value="1"/>
</dbReference>
<keyword evidence="1" id="KW-0812">Transmembrane</keyword>
<evidence type="ECO:0000259" key="2">
    <source>
        <dbReference type="Pfam" id="PF00892"/>
    </source>
</evidence>
<dbReference type="HOGENOM" id="CLU_1682904_0_0_4"/>
<dbReference type="KEGG" id="aka:TKWG_07685"/>
<feature type="transmembrane region" description="Helical" evidence="1">
    <location>
        <begin position="138"/>
        <end position="155"/>
    </location>
</feature>
<dbReference type="InterPro" id="IPR000620">
    <property type="entry name" value="EamA_dom"/>
</dbReference>
<protein>
    <submittedName>
        <fullName evidence="3">DMT family permease</fullName>
    </submittedName>
</protein>
<evidence type="ECO:0000256" key="1">
    <source>
        <dbReference type="SAM" id="Phobius"/>
    </source>
</evidence>
<organism evidence="3 4">
    <name type="scientific">Advenella kashmirensis (strain DSM 17095 / LMG 22695 / WT001)</name>
    <name type="common">Tetrathiobacter kashmirensis</name>
    <dbReference type="NCBI Taxonomy" id="1036672"/>
    <lineage>
        <taxon>Bacteria</taxon>
        <taxon>Pseudomonadati</taxon>
        <taxon>Pseudomonadota</taxon>
        <taxon>Betaproteobacteria</taxon>
        <taxon>Burkholderiales</taxon>
        <taxon>Alcaligenaceae</taxon>
    </lineage>
</organism>
<dbReference type="GO" id="GO:0016020">
    <property type="term" value="C:membrane"/>
    <property type="evidence" value="ECO:0007669"/>
    <property type="project" value="InterPro"/>
</dbReference>
<proteinExistence type="predicted"/>
<dbReference type="InterPro" id="IPR037185">
    <property type="entry name" value="EmrE-like"/>
</dbReference>
<accession>I3UAB6</accession>
<evidence type="ECO:0000313" key="3">
    <source>
        <dbReference type="EMBL" id="AFK61954.1"/>
    </source>
</evidence>
<keyword evidence="1" id="KW-0472">Membrane</keyword>
<gene>
    <name evidence="3" type="ordered locus">TKWG_07685</name>
</gene>
<evidence type="ECO:0000313" key="4">
    <source>
        <dbReference type="Proteomes" id="UP000005267"/>
    </source>
</evidence>
<dbReference type="EMBL" id="CP003555">
    <property type="protein sequence ID" value="AFK61954.1"/>
    <property type="molecule type" value="Genomic_DNA"/>
</dbReference>
<keyword evidence="4" id="KW-1185">Reference proteome</keyword>
<dbReference type="AlphaFoldDB" id="I3UAB6"/>
<feature type="transmembrane region" description="Helical" evidence="1">
    <location>
        <begin position="81"/>
        <end position="102"/>
    </location>
</feature>
<sequence length="156" mass="16380">MLALPSIWMVSGAGRPGDDKGMDGLSDCLVAGLGVALQYTAMGHVSAESGVWPLVANRTVSIMLVVAYGRTVGRRLHIPAGYLWSALWIGAAASGSLALYALSTRYSMLSISVVLSSLYPVIPTVLAVWLLRERLVPIQLVGLMSAAAAVVLITVE</sequence>
<keyword evidence="1" id="KW-1133">Transmembrane helix</keyword>
<dbReference type="SUPFAM" id="SSF103481">
    <property type="entry name" value="Multidrug resistance efflux transporter EmrE"/>
    <property type="match status" value="1"/>
</dbReference>